<dbReference type="GO" id="GO:0005737">
    <property type="term" value="C:cytoplasm"/>
    <property type="evidence" value="ECO:0007669"/>
    <property type="project" value="UniProtKB-SubCell"/>
</dbReference>
<dbReference type="InterPro" id="IPR002312">
    <property type="entry name" value="Asp/Asn-tRNA-synth_IIb"/>
</dbReference>
<dbReference type="GO" id="GO:0004815">
    <property type="term" value="F:aspartate-tRNA ligase activity"/>
    <property type="evidence" value="ECO:0007669"/>
    <property type="project" value="UniProtKB-UniRule"/>
</dbReference>
<dbReference type="EC" id="6.1.1.23" evidence="7"/>
<comment type="subunit">
    <text evidence="7">Homodimer.</text>
</comment>
<dbReference type="CDD" id="cd04317">
    <property type="entry name" value="EcAspRS_like_N"/>
    <property type="match status" value="1"/>
</dbReference>
<evidence type="ECO:0000256" key="7">
    <source>
        <dbReference type="HAMAP-Rule" id="MF_00044"/>
    </source>
</evidence>
<dbReference type="PANTHER" id="PTHR22594:SF5">
    <property type="entry name" value="ASPARTATE--TRNA LIGASE, MITOCHONDRIAL"/>
    <property type="match status" value="1"/>
</dbReference>
<evidence type="ECO:0000256" key="6">
    <source>
        <dbReference type="ARBA" id="ARBA00023146"/>
    </source>
</evidence>
<dbReference type="Pfam" id="PF02938">
    <property type="entry name" value="GAD"/>
    <property type="match status" value="1"/>
</dbReference>
<dbReference type="Proteomes" id="UP000547674">
    <property type="component" value="Unassembled WGS sequence"/>
</dbReference>
<dbReference type="InterPro" id="IPR047089">
    <property type="entry name" value="Asp-tRNA-ligase_1_N"/>
</dbReference>
<dbReference type="Gene3D" id="2.40.50.140">
    <property type="entry name" value="Nucleic acid-binding proteins"/>
    <property type="match status" value="1"/>
</dbReference>
<dbReference type="InterPro" id="IPR012340">
    <property type="entry name" value="NA-bd_OB-fold"/>
</dbReference>
<dbReference type="PANTHER" id="PTHR22594">
    <property type="entry name" value="ASPARTYL/LYSYL-TRNA SYNTHETASE"/>
    <property type="match status" value="1"/>
</dbReference>
<dbReference type="Gene3D" id="3.30.1360.30">
    <property type="entry name" value="GAD-like domain"/>
    <property type="match status" value="1"/>
</dbReference>
<dbReference type="SUPFAM" id="SSF55681">
    <property type="entry name" value="Class II aaRS and biotin synthetases"/>
    <property type="match status" value="1"/>
</dbReference>
<dbReference type="InterPro" id="IPR004364">
    <property type="entry name" value="Aa-tRNA-synt_II"/>
</dbReference>
<keyword evidence="6 7" id="KW-0030">Aminoacyl-tRNA synthetase</keyword>
<dbReference type="GO" id="GO:0006422">
    <property type="term" value="P:aspartyl-tRNA aminoacylation"/>
    <property type="evidence" value="ECO:0007669"/>
    <property type="project" value="UniProtKB-UniRule"/>
</dbReference>
<evidence type="ECO:0000256" key="3">
    <source>
        <dbReference type="ARBA" id="ARBA00022741"/>
    </source>
</evidence>
<feature type="compositionally biased region" description="Basic and acidic residues" evidence="8">
    <location>
        <begin position="1"/>
        <end position="17"/>
    </location>
</feature>
<feature type="binding site" evidence="7">
    <location>
        <position position="184"/>
    </location>
    <ligand>
        <name>L-aspartate</name>
        <dbReference type="ChEBI" id="CHEBI:29991"/>
    </ligand>
</feature>
<organism evidence="10 11">
    <name type="scientific">Eiseniibacteriota bacterium</name>
    <dbReference type="NCBI Taxonomy" id="2212470"/>
    <lineage>
        <taxon>Bacteria</taxon>
        <taxon>Candidatus Eiseniibacteriota</taxon>
    </lineage>
</organism>
<feature type="region of interest" description="Aspartate" evidence="7">
    <location>
        <begin position="208"/>
        <end position="211"/>
    </location>
</feature>
<dbReference type="InterPro" id="IPR029351">
    <property type="entry name" value="GAD_dom"/>
</dbReference>
<evidence type="ECO:0000256" key="8">
    <source>
        <dbReference type="SAM" id="MobiDB-lite"/>
    </source>
</evidence>
<protein>
    <recommendedName>
        <fullName evidence="7">Aspartate--tRNA(Asp/Asn) ligase</fullName>
        <ecNumber evidence="7">6.1.1.23</ecNumber>
    </recommendedName>
    <alternativeName>
        <fullName evidence="7">Aspartyl-tRNA synthetase</fullName>
        <shortName evidence="7">AspRS</shortName>
    </alternativeName>
    <alternativeName>
        <fullName evidence="7">Non-discriminating aspartyl-tRNA synthetase</fullName>
        <shortName evidence="7">ND-AspRS</shortName>
    </alternativeName>
</protein>
<evidence type="ECO:0000256" key="4">
    <source>
        <dbReference type="ARBA" id="ARBA00022840"/>
    </source>
</evidence>
<feature type="binding site" evidence="7">
    <location>
        <position position="230"/>
    </location>
    <ligand>
        <name>L-aspartate</name>
        <dbReference type="ChEBI" id="CHEBI:29991"/>
    </ligand>
</feature>
<proteinExistence type="inferred from homology"/>
<dbReference type="CDD" id="cd00777">
    <property type="entry name" value="AspRS_core"/>
    <property type="match status" value="1"/>
</dbReference>
<dbReference type="SUPFAM" id="SSF55261">
    <property type="entry name" value="GAD domain-like"/>
    <property type="match status" value="1"/>
</dbReference>
<comment type="subcellular location">
    <subcellularLocation>
        <location evidence="7">Cytoplasm</location>
    </subcellularLocation>
</comment>
<evidence type="ECO:0000256" key="1">
    <source>
        <dbReference type="ARBA" id="ARBA00006303"/>
    </source>
</evidence>
<reference evidence="10 11" key="1">
    <citation type="submission" date="2020-03" db="EMBL/GenBank/DDBJ databases">
        <title>Metabolic flexibility allows generalist bacteria to become dominant in a frequently disturbed ecosystem.</title>
        <authorList>
            <person name="Chen Y.-J."/>
            <person name="Leung P.M."/>
            <person name="Bay S.K."/>
            <person name="Hugenholtz P."/>
            <person name="Kessler A.J."/>
            <person name="Shelley G."/>
            <person name="Waite D.W."/>
            <person name="Cook P.L."/>
            <person name="Greening C."/>
        </authorList>
    </citation>
    <scope>NUCLEOTIDE SEQUENCE [LARGE SCALE GENOMIC DNA]</scope>
    <source>
        <strain evidence="10">SS_bin_28</strain>
    </source>
</reference>
<dbReference type="InterPro" id="IPR045864">
    <property type="entry name" value="aa-tRNA-synth_II/BPL/LPL"/>
</dbReference>
<name>A0A7Y2E8K5_UNCEI</name>
<keyword evidence="3 7" id="KW-0547">Nucleotide-binding</keyword>
<dbReference type="InterPro" id="IPR047090">
    <property type="entry name" value="AspRS_core"/>
</dbReference>
<accession>A0A7Y2E8K5</accession>
<gene>
    <name evidence="7 10" type="primary">aspS</name>
    <name evidence="10" type="ORF">HKN21_10540</name>
</gene>
<dbReference type="Pfam" id="PF01336">
    <property type="entry name" value="tRNA_anti-codon"/>
    <property type="match status" value="1"/>
</dbReference>
<comment type="caution">
    <text evidence="7">Lacks conserved residue(s) required for the propagation of feature annotation.</text>
</comment>
<dbReference type="Gene3D" id="3.30.930.10">
    <property type="entry name" value="Bira Bifunctional Protein, Domain 2"/>
    <property type="match status" value="1"/>
</dbReference>
<dbReference type="InterPro" id="IPR006195">
    <property type="entry name" value="aa-tRNA-synth_II"/>
</dbReference>
<comment type="similarity">
    <text evidence="1 7">Belongs to the class-II aminoacyl-tRNA synthetase family. Type 1 subfamily.</text>
</comment>
<keyword evidence="7" id="KW-0963">Cytoplasm</keyword>
<dbReference type="NCBIfam" id="NF001750">
    <property type="entry name" value="PRK00476.1"/>
    <property type="match status" value="1"/>
</dbReference>
<feature type="domain" description="Aminoacyl-transfer RNA synthetases class-II family profile" evidence="9">
    <location>
        <begin position="151"/>
        <end position="563"/>
    </location>
</feature>
<keyword evidence="4 7" id="KW-0067">ATP-binding</keyword>
<dbReference type="AlphaFoldDB" id="A0A7Y2E8K5"/>
<feature type="binding site" evidence="7">
    <location>
        <begin position="230"/>
        <end position="232"/>
    </location>
    <ligand>
        <name>ATP</name>
        <dbReference type="ChEBI" id="CHEBI:30616"/>
    </ligand>
</feature>
<comment type="function">
    <text evidence="7">Aspartyl-tRNA synthetase with relaxed tRNA specificity since it is able to aspartylate not only its cognate tRNA(Asp) but also tRNA(Asn). Reaction proceeds in two steps: L-aspartate is first activated by ATP to form Asp-AMP and then transferred to the acceptor end of tRNA(Asp/Asn).</text>
</comment>
<dbReference type="InterPro" id="IPR004365">
    <property type="entry name" value="NA-bd_OB_tRNA"/>
</dbReference>
<dbReference type="GO" id="GO:0050560">
    <property type="term" value="F:aspartate-tRNA(Asn) ligase activity"/>
    <property type="evidence" value="ECO:0007669"/>
    <property type="project" value="UniProtKB-EC"/>
</dbReference>
<dbReference type="InterPro" id="IPR004115">
    <property type="entry name" value="GAD-like_sf"/>
</dbReference>
<dbReference type="PRINTS" id="PR01042">
    <property type="entry name" value="TRNASYNTHASP"/>
</dbReference>
<evidence type="ECO:0000259" key="9">
    <source>
        <dbReference type="PROSITE" id="PS50862"/>
    </source>
</evidence>
<comment type="caution">
    <text evidence="10">The sequence shown here is derived from an EMBL/GenBank/DDBJ whole genome shotgun (WGS) entry which is preliminary data.</text>
</comment>
<evidence type="ECO:0000313" key="11">
    <source>
        <dbReference type="Proteomes" id="UP000547674"/>
    </source>
</evidence>
<feature type="binding site" evidence="7">
    <location>
        <begin position="542"/>
        <end position="545"/>
    </location>
    <ligand>
        <name>ATP</name>
        <dbReference type="ChEBI" id="CHEBI:30616"/>
    </ligand>
</feature>
<keyword evidence="5 7" id="KW-0648">Protein biosynthesis</keyword>
<dbReference type="GO" id="GO:0003676">
    <property type="term" value="F:nucleic acid binding"/>
    <property type="evidence" value="ECO:0007669"/>
    <property type="project" value="InterPro"/>
</dbReference>
<evidence type="ECO:0000313" key="10">
    <source>
        <dbReference type="EMBL" id="NNF07186.1"/>
    </source>
</evidence>
<feature type="site" description="Important for tRNA non-discrimination" evidence="7">
    <location>
        <position position="39"/>
    </location>
</feature>
<keyword evidence="2 7" id="KW-0436">Ligase</keyword>
<dbReference type="InterPro" id="IPR004524">
    <property type="entry name" value="Asp-tRNA-ligase_1"/>
</dbReference>
<sequence>MEADHLGDWTRSHHCGELKGTNQGETVTLMGWVQKTRDHGGVLFIDLRDYTGITQVVFHPEKHPEATMDRAKALRGEFVIAVRGEVLRRPDEMINSALPTGEIELDVKELKVLNVSLTPPFMVDDETEVAEDIRLKYRYIDLRRPSLQESLRMRAKVTIEVRKHLAERGFTEVETPLMVAPTPEGARDYIVPARLHPGKFYALPQSPQLYKQILMVSGIDKYFQIARCLRDEDLRADRQPEHTQIDIEMSYVREDDVFALLESLMSHVFKSCLDIELETPFLRMKYRDAMDTYGTDKPDLRFDLKLQDVSSVVGSSEFKVFAETVSKGGVVKALRVPEGATKSRKEITNLEEIAKRYGAKGLAWSKVTEAGLEGGIGKFLSSIDAPLREHLGAEVGDLLLFVADSWLTTCRSLGAVRSELGEPLIEGREKEFRFLWVREFPLFEYNSDRGAWEPAHHMFSMPMEEHLDYLETDPGKVHAQLYDLVVNGVELASGSVRIHRRDIQERVMKVIGMSLEEAERKFGFLLEAFQYGAPPHGGIAPGLDRLIMVMTGRRSLRDVIAFPKTARAASLMDGAPAEVDNQDLQDLSIKVLK</sequence>
<evidence type="ECO:0000256" key="5">
    <source>
        <dbReference type="ARBA" id="ARBA00022917"/>
    </source>
</evidence>
<dbReference type="PROSITE" id="PS50862">
    <property type="entry name" value="AA_TRNA_LIGASE_II"/>
    <property type="match status" value="1"/>
</dbReference>
<feature type="binding site" evidence="7">
    <location>
        <position position="497"/>
    </location>
    <ligand>
        <name>L-aspartate</name>
        <dbReference type="ChEBI" id="CHEBI:29991"/>
    </ligand>
</feature>
<dbReference type="Pfam" id="PF00152">
    <property type="entry name" value="tRNA-synt_2"/>
    <property type="match status" value="1"/>
</dbReference>
<feature type="binding site" evidence="7">
    <location>
        <position position="490"/>
    </location>
    <ligand>
        <name>ATP</name>
        <dbReference type="ChEBI" id="CHEBI:30616"/>
    </ligand>
</feature>
<comment type="catalytic activity">
    <reaction evidence="7">
        <text>tRNA(Asx) + L-aspartate + ATP = L-aspartyl-tRNA(Asx) + AMP + diphosphate</text>
        <dbReference type="Rhea" id="RHEA:18349"/>
        <dbReference type="Rhea" id="RHEA-COMP:9710"/>
        <dbReference type="Rhea" id="RHEA-COMP:9711"/>
        <dbReference type="ChEBI" id="CHEBI:29991"/>
        <dbReference type="ChEBI" id="CHEBI:30616"/>
        <dbReference type="ChEBI" id="CHEBI:33019"/>
        <dbReference type="ChEBI" id="CHEBI:78442"/>
        <dbReference type="ChEBI" id="CHEBI:78516"/>
        <dbReference type="ChEBI" id="CHEBI:456215"/>
        <dbReference type="EC" id="6.1.1.23"/>
    </reaction>
</comment>
<dbReference type="NCBIfam" id="TIGR00459">
    <property type="entry name" value="aspS_bact"/>
    <property type="match status" value="1"/>
</dbReference>
<dbReference type="EMBL" id="JABDJR010000424">
    <property type="protein sequence ID" value="NNF07186.1"/>
    <property type="molecule type" value="Genomic_DNA"/>
</dbReference>
<feature type="region of interest" description="Disordered" evidence="8">
    <location>
        <begin position="1"/>
        <end position="20"/>
    </location>
</feature>
<evidence type="ECO:0000256" key="2">
    <source>
        <dbReference type="ARBA" id="ARBA00022598"/>
    </source>
</evidence>
<dbReference type="SUPFAM" id="SSF50249">
    <property type="entry name" value="Nucleic acid-binding proteins"/>
    <property type="match status" value="1"/>
</dbReference>
<feature type="binding site" evidence="7">
    <location>
        <position position="239"/>
    </location>
    <ligand>
        <name>ATP</name>
        <dbReference type="ChEBI" id="CHEBI:30616"/>
    </ligand>
</feature>
<feature type="binding site" evidence="7">
    <location>
        <position position="456"/>
    </location>
    <ligand>
        <name>L-aspartate</name>
        <dbReference type="ChEBI" id="CHEBI:29991"/>
    </ligand>
</feature>
<dbReference type="GO" id="GO:0005524">
    <property type="term" value="F:ATP binding"/>
    <property type="evidence" value="ECO:0007669"/>
    <property type="project" value="UniProtKB-UniRule"/>
</dbReference>
<dbReference type="HAMAP" id="MF_00044">
    <property type="entry name" value="Asp_tRNA_synth_type1"/>
    <property type="match status" value="1"/>
</dbReference>